<name>A0A8S5MLM5_9CAUD</name>
<sequence length="147" mass="17833">MDTNKEYINMRKNKPNKNYQSKNHSKFILTYHIIFTCKYRKKLLIKYGEDIKQIMFNISKKYDFEIKEMEVDKDHIHFLISSIPKISPLQIVRVLKQQSTMEIWKLHKNELKKQYWAENTFWTNGYFCSTIGEVSSETLKHYIRNQG</sequence>
<dbReference type="InterPro" id="IPR036515">
    <property type="entry name" value="Transposase_17_sf"/>
</dbReference>
<dbReference type="SMART" id="SM01321">
    <property type="entry name" value="Y1_Tnp"/>
    <property type="match status" value="1"/>
</dbReference>
<protein>
    <submittedName>
        <fullName evidence="2">Transposase</fullName>
    </submittedName>
</protein>
<dbReference type="Pfam" id="PF01797">
    <property type="entry name" value="Y1_Tnp"/>
    <property type="match status" value="1"/>
</dbReference>
<evidence type="ECO:0000313" key="2">
    <source>
        <dbReference type="EMBL" id="DAD82827.1"/>
    </source>
</evidence>
<proteinExistence type="predicted"/>
<organism evidence="2">
    <name type="scientific">Siphoviridae sp. ctXZx16</name>
    <dbReference type="NCBI Taxonomy" id="2826371"/>
    <lineage>
        <taxon>Viruses</taxon>
        <taxon>Duplodnaviria</taxon>
        <taxon>Heunggongvirae</taxon>
        <taxon>Uroviricota</taxon>
        <taxon>Caudoviricetes</taxon>
    </lineage>
</organism>
<dbReference type="EMBL" id="BK014925">
    <property type="protein sequence ID" value="DAD82827.1"/>
    <property type="molecule type" value="Genomic_DNA"/>
</dbReference>
<dbReference type="PANTHER" id="PTHR33360:SF4">
    <property type="entry name" value="TRANSPOSASE IS200-LIKE PROTEIN"/>
    <property type="match status" value="1"/>
</dbReference>
<feature type="domain" description="Transposase IS200-like" evidence="1">
    <location>
        <begin position="26"/>
        <end position="146"/>
    </location>
</feature>
<dbReference type="GO" id="GO:0006313">
    <property type="term" value="P:DNA transposition"/>
    <property type="evidence" value="ECO:0007669"/>
    <property type="project" value="InterPro"/>
</dbReference>
<dbReference type="InterPro" id="IPR002686">
    <property type="entry name" value="Transposase_17"/>
</dbReference>
<dbReference type="NCBIfam" id="NF033573">
    <property type="entry name" value="transpos_IS200"/>
    <property type="match status" value="1"/>
</dbReference>
<dbReference type="Gene3D" id="3.30.70.1290">
    <property type="entry name" value="Transposase IS200-like"/>
    <property type="match status" value="1"/>
</dbReference>
<reference evidence="2" key="1">
    <citation type="journal article" date="2021" name="Proc. Natl. Acad. Sci. U.S.A.">
        <title>A Catalog of Tens of Thousands of Viruses from Human Metagenomes Reveals Hidden Associations with Chronic Diseases.</title>
        <authorList>
            <person name="Tisza M.J."/>
            <person name="Buck C.B."/>
        </authorList>
    </citation>
    <scope>NUCLEOTIDE SEQUENCE</scope>
    <source>
        <strain evidence="2">CtXZx16</strain>
    </source>
</reference>
<dbReference type="GO" id="GO:0003677">
    <property type="term" value="F:DNA binding"/>
    <property type="evidence" value="ECO:0007669"/>
    <property type="project" value="InterPro"/>
</dbReference>
<evidence type="ECO:0000259" key="1">
    <source>
        <dbReference type="SMART" id="SM01321"/>
    </source>
</evidence>
<dbReference type="PANTHER" id="PTHR33360">
    <property type="entry name" value="TRANSPOSASE FOR INSERTION SEQUENCE ELEMENT IS200"/>
    <property type="match status" value="1"/>
</dbReference>
<dbReference type="GO" id="GO:0004803">
    <property type="term" value="F:transposase activity"/>
    <property type="evidence" value="ECO:0007669"/>
    <property type="project" value="InterPro"/>
</dbReference>
<accession>A0A8S5MLM5</accession>
<dbReference type="SUPFAM" id="SSF143422">
    <property type="entry name" value="Transposase IS200-like"/>
    <property type="match status" value="1"/>
</dbReference>